<evidence type="ECO:0000313" key="7">
    <source>
        <dbReference type="Proteomes" id="UP000004295"/>
    </source>
</evidence>
<dbReference type="Gene3D" id="3.40.640.10">
    <property type="entry name" value="Type I PLP-dependent aspartate aminotransferase-like (Major domain)"/>
    <property type="match status" value="1"/>
</dbReference>
<feature type="domain" description="Aminotransferase class I/classII large" evidence="5">
    <location>
        <begin position="66"/>
        <end position="408"/>
    </location>
</feature>
<feature type="region of interest" description="Disordered" evidence="4">
    <location>
        <begin position="1"/>
        <end position="23"/>
    </location>
</feature>
<dbReference type="InterPro" id="IPR015422">
    <property type="entry name" value="PyrdxlP-dep_Trfase_small"/>
</dbReference>
<keyword evidence="7" id="KW-1185">Reference proteome</keyword>
<dbReference type="STRING" id="553175.POREN0001_1547"/>
<sequence>MYLCPEKEDKPQGSHTHPPPQKNIMHDLDKQINQRLEDLAKKENLRHLSLPYSSLGKWIVVNEEKRLNLSGNDYLGLTERDDLREQFAALHPNYSSPSGSTSSRLLLGNYEEATLFEEEIAKALEHPSALLFNSGYHLNTGILPALAHLEGVKVYADRMVHASIIDGIRLSRLPFTRFRHNDLEHLTELLKEDEGKYRISIVAVESLYSMDGDEADLEALVALKKKYSSLIIYCDEAHAIGTHGANGYGLAEEHGVLADIDILVGTFGKALNSMGAYAAISTSLREYLINMARPLIFSTMLPPAVIAWSRYIFALLPQLGEERAQLRQVSQYLRSSLQEKGYSCPGVAQILPLIIGENGACGLLAERLQKGGFEVKPIRYPTVALGTARLRLSLTAAITPADLDPMLQMLESLR</sequence>
<keyword evidence="3" id="KW-0663">Pyridoxal phosphate</keyword>
<reference evidence="6 7" key="1">
    <citation type="submission" date="2009-04" db="EMBL/GenBank/DDBJ databases">
        <authorList>
            <person name="Sebastian Y."/>
            <person name="Madupu R."/>
            <person name="Durkin A.S."/>
            <person name="Torralba M."/>
            <person name="Methe B."/>
            <person name="Sutton G.G."/>
            <person name="Strausberg R.L."/>
            <person name="Nelson K.E."/>
        </authorList>
    </citation>
    <scope>NUCLEOTIDE SEQUENCE [LARGE SCALE GENOMIC DNA]</scope>
    <source>
        <strain evidence="7">ATCC 35406 / BCRC 14492 / JCM 8526 / NCTC 13058 / HG 370</strain>
    </source>
</reference>
<dbReference type="InterPro" id="IPR015424">
    <property type="entry name" value="PyrdxlP-dep_Trfase"/>
</dbReference>
<keyword evidence="2 6" id="KW-0808">Transferase</keyword>
<dbReference type="GO" id="GO:0008710">
    <property type="term" value="F:8-amino-7-oxononanoate synthase activity"/>
    <property type="evidence" value="ECO:0007669"/>
    <property type="project" value="UniProtKB-EC"/>
</dbReference>
<name>C3J8Y0_POREA</name>
<dbReference type="Gene3D" id="3.90.1150.10">
    <property type="entry name" value="Aspartate Aminotransferase, domain 1"/>
    <property type="match status" value="1"/>
</dbReference>
<evidence type="ECO:0000259" key="5">
    <source>
        <dbReference type="Pfam" id="PF00155"/>
    </source>
</evidence>
<gene>
    <name evidence="6" type="ORF">POREN0001_1547</name>
</gene>
<accession>C3J8Y0</accession>
<evidence type="ECO:0000256" key="2">
    <source>
        <dbReference type="ARBA" id="ARBA00022679"/>
    </source>
</evidence>
<dbReference type="AlphaFoldDB" id="C3J8Y0"/>
<organism evidence="6 7">
    <name type="scientific">Porphyromonas endodontalis (strain ATCC 35406 / DSM 24491 / JCM 8526 / CCUG 16442 / BCRC 14492 / NCTC 13058 / HG 370)</name>
    <name type="common">Bacteroides endodontalis</name>
    <dbReference type="NCBI Taxonomy" id="553175"/>
    <lineage>
        <taxon>Bacteria</taxon>
        <taxon>Pseudomonadati</taxon>
        <taxon>Bacteroidota</taxon>
        <taxon>Bacteroidia</taxon>
        <taxon>Bacteroidales</taxon>
        <taxon>Porphyromonadaceae</taxon>
        <taxon>Porphyromonas</taxon>
    </lineage>
</organism>
<protein>
    <submittedName>
        <fullName evidence="6">8-amino-7-oxononanoate synthase</fullName>
        <ecNumber evidence="6">2.3.1.47</ecNumber>
    </submittedName>
</protein>
<dbReference type="eggNOG" id="COG0156">
    <property type="taxonomic scope" value="Bacteria"/>
</dbReference>
<evidence type="ECO:0000256" key="3">
    <source>
        <dbReference type="ARBA" id="ARBA00022898"/>
    </source>
</evidence>
<comment type="caution">
    <text evidence="6">The sequence shown here is derived from an EMBL/GenBank/DDBJ whole genome shotgun (WGS) entry which is preliminary data.</text>
</comment>
<dbReference type="SUPFAM" id="SSF53383">
    <property type="entry name" value="PLP-dependent transferases"/>
    <property type="match status" value="1"/>
</dbReference>
<dbReference type="InterPro" id="IPR004839">
    <property type="entry name" value="Aminotransferase_I/II_large"/>
</dbReference>
<dbReference type="InterPro" id="IPR015421">
    <property type="entry name" value="PyrdxlP-dep_Trfase_major"/>
</dbReference>
<dbReference type="GO" id="GO:0030170">
    <property type="term" value="F:pyridoxal phosphate binding"/>
    <property type="evidence" value="ECO:0007669"/>
    <property type="project" value="InterPro"/>
</dbReference>
<dbReference type="EMBL" id="ACNN01000009">
    <property type="protein sequence ID" value="EEN83356.1"/>
    <property type="molecule type" value="Genomic_DNA"/>
</dbReference>
<dbReference type="EC" id="2.3.1.47" evidence="6"/>
<dbReference type="Proteomes" id="UP000004295">
    <property type="component" value="Unassembled WGS sequence"/>
</dbReference>
<comment type="cofactor">
    <cofactor evidence="1">
        <name>pyridoxal 5'-phosphate</name>
        <dbReference type="ChEBI" id="CHEBI:597326"/>
    </cofactor>
</comment>
<evidence type="ECO:0000256" key="1">
    <source>
        <dbReference type="ARBA" id="ARBA00001933"/>
    </source>
</evidence>
<dbReference type="PANTHER" id="PTHR13693">
    <property type="entry name" value="CLASS II AMINOTRANSFERASE/8-AMINO-7-OXONONANOATE SYNTHASE"/>
    <property type="match status" value="1"/>
</dbReference>
<keyword evidence="6" id="KW-0012">Acyltransferase</keyword>
<dbReference type="GO" id="GO:0009102">
    <property type="term" value="P:biotin biosynthetic process"/>
    <property type="evidence" value="ECO:0007669"/>
    <property type="project" value="TreeGrafter"/>
</dbReference>
<dbReference type="Pfam" id="PF00155">
    <property type="entry name" value="Aminotran_1_2"/>
    <property type="match status" value="1"/>
</dbReference>
<dbReference type="PANTHER" id="PTHR13693:SF100">
    <property type="entry name" value="8-AMINO-7-OXONONANOATE SYNTHASE"/>
    <property type="match status" value="1"/>
</dbReference>
<evidence type="ECO:0000313" key="6">
    <source>
        <dbReference type="EMBL" id="EEN83356.1"/>
    </source>
</evidence>
<dbReference type="InterPro" id="IPR050087">
    <property type="entry name" value="AON_synthase_class-II"/>
</dbReference>
<proteinExistence type="predicted"/>
<evidence type="ECO:0000256" key="4">
    <source>
        <dbReference type="SAM" id="MobiDB-lite"/>
    </source>
</evidence>
<feature type="compositionally biased region" description="Basic and acidic residues" evidence="4">
    <location>
        <begin position="1"/>
        <end position="12"/>
    </location>
</feature>